<feature type="region of interest" description="Disordered" evidence="4">
    <location>
        <begin position="118"/>
        <end position="143"/>
    </location>
</feature>
<keyword evidence="2" id="KW-0479">Metal-binding</keyword>
<dbReference type="PROSITE" id="PS50048">
    <property type="entry name" value="ZN2_CY6_FUNGAL_2"/>
    <property type="match status" value="1"/>
</dbReference>
<dbReference type="PANTHER" id="PTHR31001">
    <property type="entry name" value="UNCHARACTERIZED TRANSCRIPTIONAL REGULATORY PROTEIN"/>
    <property type="match status" value="1"/>
</dbReference>
<dbReference type="EMBL" id="WIPF01000025">
    <property type="protein sequence ID" value="KAF3225982.1"/>
    <property type="molecule type" value="Genomic_DNA"/>
</dbReference>
<dbReference type="Gene3D" id="4.10.240.10">
    <property type="entry name" value="Zn(2)-C6 fungal-type DNA-binding domain"/>
    <property type="match status" value="1"/>
</dbReference>
<comment type="caution">
    <text evidence="5">The sequence shown here is derived from an EMBL/GenBank/DDBJ whole genome shotgun (WGS) entry which is preliminary data.</text>
</comment>
<dbReference type="GO" id="GO:0000981">
    <property type="term" value="F:DNA-binding transcription factor activity, RNA polymerase II-specific"/>
    <property type="evidence" value="ECO:0007669"/>
    <property type="project" value="InterPro"/>
</dbReference>
<dbReference type="InterPro" id="IPR001138">
    <property type="entry name" value="Zn2Cys6_DnaBD"/>
</dbReference>
<evidence type="ECO:0000256" key="3">
    <source>
        <dbReference type="ARBA" id="ARBA00023242"/>
    </source>
</evidence>
<dbReference type="Pfam" id="PF00172">
    <property type="entry name" value="Zn_clus"/>
    <property type="match status" value="1"/>
</dbReference>
<dbReference type="CDD" id="cd00067">
    <property type="entry name" value="GAL4"/>
    <property type="match status" value="1"/>
</dbReference>
<accession>A0A6G1MIQ4</accession>
<reference evidence="5 6" key="1">
    <citation type="submission" date="2019-06" db="EMBL/GenBank/DDBJ databases">
        <authorList>
            <person name="Palmer J.M."/>
        </authorList>
    </citation>
    <scope>NUCLEOTIDE SEQUENCE [LARGE SCALE GENOMIC DNA]</scope>
    <source>
        <strain evidence="5 6">TWF191</strain>
    </source>
</reference>
<dbReference type="SMART" id="SM00066">
    <property type="entry name" value="GAL4"/>
    <property type="match status" value="1"/>
</dbReference>
<organism evidence="5 6">
    <name type="scientific">Orbilia oligospora</name>
    <name type="common">Nematode-trapping fungus</name>
    <name type="synonym">Arthrobotrys oligospora</name>
    <dbReference type="NCBI Taxonomy" id="2813651"/>
    <lineage>
        <taxon>Eukaryota</taxon>
        <taxon>Fungi</taxon>
        <taxon>Dikarya</taxon>
        <taxon>Ascomycota</taxon>
        <taxon>Pezizomycotina</taxon>
        <taxon>Orbiliomycetes</taxon>
        <taxon>Orbiliales</taxon>
        <taxon>Orbiliaceae</taxon>
        <taxon>Orbilia</taxon>
    </lineage>
</organism>
<dbReference type="GO" id="GO:0003677">
    <property type="term" value="F:DNA binding"/>
    <property type="evidence" value="ECO:0007669"/>
    <property type="project" value="InterPro"/>
</dbReference>
<dbReference type="Pfam" id="PF04082">
    <property type="entry name" value="Fungal_trans"/>
    <property type="match status" value="1"/>
</dbReference>
<dbReference type="InterPro" id="IPR036864">
    <property type="entry name" value="Zn2-C6_fun-type_DNA-bd_sf"/>
</dbReference>
<dbReference type="GO" id="GO:0005634">
    <property type="term" value="C:nucleus"/>
    <property type="evidence" value="ECO:0007669"/>
    <property type="project" value="UniProtKB-SubCell"/>
</dbReference>
<dbReference type="PROSITE" id="PS00463">
    <property type="entry name" value="ZN2_CY6_FUNGAL_1"/>
    <property type="match status" value="1"/>
</dbReference>
<proteinExistence type="predicted"/>
<dbReference type="AlphaFoldDB" id="A0A6G1MIQ4"/>
<evidence type="ECO:0000313" key="5">
    <source>
        <dbReference type="EMBL" id="KAF3225982.1"/>
    </source>
</evidence>
<dbReference type="SMART" id="SM00906">
    <property type="entry name" value="Fungal_trans"/>
    <property type="match status" value="1"/>
</dbReference>
<comment type="subcellular location">
    <subcellularLocation>
        <location evidence="1">Nucleus</location>
    </subcellularLocation>
</comment>
<dbReference type="SUPFAM" id="SSF57701">
    <property type="entry name" value="Zn2/Cys6 DNA-binding domain"/>
    <property type="match status" value="1"/>
</dbReference>
<evidence type="ECO:0000256" key="4">
    <source>
        <dbReference type="SAM" id="MobiDB-lite"/>
    </source>
</evidence>
<keyword evidence="3" id="KW-0539">Nucleus</keyword>
<feature type="compositionally biased region" description="Polar residues" evidence="4">
    <location>
        <begin position="122"/>
        <end position="141"/>
    </location>
</feature>
<dbReference type="GO" id="GO:0006351">
    <property type="term" value="P:DNA-templated transcription"/>
    <property type="evidence" value="ECO:0007669"/>
    <property type="project" value="InterPro"/>
</dbReference>
<dbReference type="CDD" id="cd12148">
    <property type="entry name" value="fungal_TF_MHR"/>
    <property type="match status" value="1"/>
</dbReference>
<gene>
    <name evidence="5" type="ORF">TWF191_005008</name>
</gene>
<sequence length="727" mass="83322">MSFPSLTPNLNNGDDGLKIWSCTNCRRRKIRCDRKDPCIHCTKNKAECTFPIAGRVPRRNIRGVSKPHKIAPKHQELLSRLRNLEDMVSQLGSQIEYAAIDVSTNNDGLDSLSTPEDVVQIETPSASSRSLSDKTQSNTPQESDKMILENNGDIIVGDRFWTIFCREVTINAHSSVPNCYFHRFRLTILKVERIFEAVRGPEPYSFEIHNDSNAESSSGSRSHINYYNFLLQQAEAAAKYDLIHPHPSQLLLLWQTYVDDIDPFIKILHIPSMTRLIRDLRGQYHSLKPTTEALIFAISFAAIAISTENDISQHFSTSKKELLSRYRLYTEQAFEKARIITSDNIESVQALAIYIYTIRSNEEHKFIWTLSGILLRIALRLNLHNDVKPLTGANALETENRRRLWWQICLTDSISHSGIAGLSKFQISEDMFETPMPSNIDDADIRSSILEIRNTTPGRTDLTIFLIRCEIWRLSRRLQVLLSTRKDTHGTSEDPIEFFKDAQTQITETYVKHLRPDIPLDNFVKAMTQLFFSKVELRLLETLPPDNQKIAPNTQFLVQDKIFTLALSILNDTYSLQHEPSWKPWRWHIRDQTQPYHALSIILNTICRKPWDSKFEQALTSAIRSIDAIPEGTPQHRHFKSLFTAAQSRKGSYVTQNVANSEITDQSDQSSSMPLPPPDEFLPALYSHDFDFTMLSDTRASTSTNIETWDDMVNLFDPWEFGDIGGM</sequence>
<evidence type="ECO:0000313" key="6">
    <source>
        <dbReference type="Proteomes" id="UP000483672"/>
    </source>
</evidence>
<dbReference type="GO" id="GO:0008270">
    <property type="term" value="F:zinc ion binding"/>
    <property type="evidence" value="ECO:0007669"/>
    <property type="project" value="InterPro"/>
</dbReference>
<evidence type="ECO:0000256" key="2">
    <source>
        <dbReference type="ARBA" id="ARBA00022723"/>
    </source>
</evidence>
<dbReference type="PANTHER" id="PTHR31001:SF85">
    <property type="entry name" value="ZN(II)2CYS6 TRANSCRIPTION FACTOR (EUROFUNG)"/>
    <property type="match status" value="1"/>
</dbReference>
<dbReference type="Proteomes" id="UP000483672">
    <property type="component" value="Unassembled WGS sequence"/>
</dbReference>
<evidence type="ECO:0000256" key="1">
    <source>
        <dbReference type="ARBA" id="ARBA00004123"/>
    </source>
</evidence>
<dbReference type="InterPro" id="IPR050613">
    <property type="entry name" value="Sec_Metabolite_Reg"/>
</dbReference>
<protein>
    <submittedName>
        <fullName evidence="5">Uncharacterized protein</fullName>
    </submittedName>
</protein>
<dbReference type="InterPro" id="IPR007219">
    <property type="entry name" value="XnlR_reg_dom"/>
</dbReference>
<name>A0A6G1MIQ4_ORBOL</name>